<evidence type="ECO:0000256" key="2">
    <source>
        <dbReference type="ARBA" id="ARBA00005594"/>
    </source>
</evidence>
<dbReference type="PRINTS" id="PR00984">
    <property type="entry name" value="TRNASYNTHILE"/>
</dbReference>
<keyword evidence="4 13" id="KW-0436">Ligase</keyword>
<comment type="similarity">
    <text evidence="2 13">Belongs to the class-I aminoacyl-tRNA synthetase family.</text>
</comment>
<dbReference type="AlphaFoldDB" id="A0A1R1YC14"/>
<evidence type="ECO:0000256" key="10">
    <source>
        <dbReference type="ARBA" id="ARBA00048359"/>
    </source>
</evidence>
<evidence type="ECO:0000256" key="7">
    <source>
        <dbReference type="ARBA" id="ARBA00022917"/>
    </source>
</evidence>
<dbReference type="Pfam" id="PF00133">
    <property type="entry name" value="tRNA-synt_1"/>
    <property type="match status" value="1"/>
</dbReference>
<dbReference type="Proteomes" id="UP000187283">
    <property type="component" value="Unassembled WGS sequence"/>
</dbReference>
<dbReference type="GO" id="GO:0006428">
    <property type="term" value="P:isoleucyl-tRNA aminoacylation"/>
    <property type="evidence" value="ECO:0007669"/>
    <property type="project" value="InterPro"/>
</dbReference>
<dbReference type="NCBIfam" id="TIGR00392">
    <property type="entry name" value="ileS"/>
    <property type="match status" value="1"/>
</dbReference>
<keyword evidence="6 13" id="KW-0067">ATP-binding</keyword>
<evidence type="ECO:0000256" key="13">
    <source>
        <dbReference type="RuleBase" id="RU363035"/>
    </source>
</evidence>
<dbReference type="EC" id="6.1.1.5" evidence="3"/>
<dbReference type="EMBL" id="LSSN01000338">
    <property type="protein sequence ID" value="OMJ24457.1"/>
    <property type="molecule type" value="Genomic_DNA"/>
</dbReference>
<dbReference type="GO" id="GO:0004822">
    <property type="term" value="F:isoleucine-tRNA ligase activity"/>
    <property type="evidence" value="ECO:0007669"/>
    <property type="project" value="UniProtKB-EC"/>
</dbReference>
<dbReference type="Pfam" id="PF19302">
    <property type="entry name" value="DUF5915"/>
    <property type="match status" value="1"/>
</dbReference>
<dbReference type="PROSITE" id="PS00178">
    <property type="entry name" value="AA_TRNA_LIGASE_I"/>
    <property type="match status" value="1"/>
</dbReference>
<dbReference type="PANTHER" id="PTHR42780:SF1">
    <property type="entry name" value="ISOLEUCINE--TRNA LIGASE, CYTOPLASMIC"/>
    <property type="match status" value="1"/>
</dbReference>
<dbReference type="GO" id="GO:0005524">
    <property type="term" value="F:ATP binding"/>
    <property type="evidence" value="ECO:0007669"/>
    <property type="project" value="UniProtKB-KW"/>
</dbReference>
<dbReference type="FunFam" id="3.90.740.10:FF:000044">
    <property type="entry name" value="Isoleucine--tRNA ligase"/>
    <property type="match status" value="1"/>
</dbReference>
<dbReference type="HAMAP" id="MF_02003">
    <property type="entry name" value="Ile_tRNA_synth_type2"/>
    <property type="match status" value="1"/>
</dbReference>
<proteinExistence type="inferred from homology"/>
<dbReference type="InterPro" id="IPR023586">
    <property type="entry name" value="Ile-tRNA-ligase_type2"/>
</dbReference>
<dbReference type="Gene3D" id="3.90.740.10">
    <property type="entry name" value="Valyl/Leucyl/Isoleucyl-tRNA synthetase, editing domain"/>
    <property type="match status" value="1"/>
</dbReference>
<dbReference type="InterPro" id="IPR014729">
    <property type="entry name" value="Rossmann-like_a/b/a_fold"/>
</dbReference>
<dbReference type="PANTHER" id="PTHR42780">
    <property type="entry name" value="SOLEUCYL-TRNA SYNTHETASE"/>
    <property type="match status" value="1"/>
</dbReference>
<keyword evidence="17" id="KW-1185">Reference proteome</keyword>
<feature type="domain" description="Methionyl/Valyl/Leucyl/Isoleucyl-tRNA synthetase anticodon-binding" evidence="15">
    <location>
        <begin position="745"/>
        <end position="903"/>
    </location>
</feature>
<dbReference type="InterPro" id="IPR009080">
    <property type="entry name" value="tRNAsynth_Ia_anticodon-bd"/>
</dbReference>
<dbReference type="SUPFAM" id="SSF47323">
    <property type="entry name" value="Anticodon-binding domain of a subclass of class I aminoacyl-tRNA synthetases"/>
    <property type="match status" value="1"/>
</dbReference>
<dbReference type="InterPro" id="IPR009008">
    <property type="entry name" value="Val/Leu/Ile-tRNA-synth_edit"/>
</dbReference>
<reference evidence="16 17" key="1">
    <citation type="submission" date="2017-01" db="EMBL/GenBank/DDBJ databases">
        <authorList>
            <person name="Mah S.A."/>
            <person name="Swanson W.J."/>
            <person name="Moy G.W."/>
            <person name="Vacquier V.D."/>
        </authorList>
    </citation>
    <scope>NUCLEOTIDE SEQUENCE [LARGE SCALE GENOMIC DNA]</scope>
    <source>
        <strain evidence="16 17">GSMNP</strain>
    </source>
</reference>
<evidence type="ECO:0000313" key="17">
    <source>
        <dbReference type="Proteomes" id="UP000187283"/>
    </source>
</evidence>
<dbReference type="FunFam" id="3.40.50.620:FF:000133">
    <property type="entry name" value="Isoleucyl-tRNA synthetase, cytoplasmic"/>
    <property type="match status" value="1"/>
</dbReference>
<dbReference type="GO" id="GO:0005737">
    <property type="term" value="C:cytoplasm"/>
    <property type="evidence" value="ECO:0007669"/>
    <property type="project" value="UniProtKB-SubCell"/>
</dbReference>
<evidence type="ECO:0000256" key="8">
    <source>
        <dbReference type="ARBA" id="ARBA00023146"/>
    </source>
</evidence>
<dbReference type="STRING" id="133412.A0A1R1YC14"/>
<evidence type="ECO:0000256" key="5">
    <source>
        <dbReference type="ARBA" id="ARBA00022741"/>
    </source>
</evidence>
<evidence type="ECO:0000259" key="15">
    <source>
        <dbReference type="Pfam" id="PF08264"/>
    </source>
</evidence>
<dbReference type="Gene3D" id="1.10.730.10">
    <property type="entry name" value="Isoleucyl-tRNA Synthetase, Domain 1"/>
    <property type="match status" value="1"/>
</dbReference>
<dbReference type="Pfam" id="PF08264">
    <property type="entry name" value="Anticodon_1"/>
    <property type="match status" value="1"/>
</dbReference>
<comment type="catalytic activity">
    <reaction evidence="10">
        <text>tRNA(Ile) + L-isoleucine + ATP = L-isoleucyl-tRNA(Ile) + AMP + diphosphate</text>
        <dbReference type="Rhea" id="RHEA:11060"/>
        <dbReference type="Rhea" id="RHEA-COMP:9666"/>
        <dbReference type="Rhea" id="RHEA-COMP:9695"/>
        <dbReference type="ChEBI" id="CHEBI:30616"/>
        <dbReference type="ChEBI" id="CHEBI:33019"/>
        <dbReference type="ChEBI" id="CHEBI:58045"/>
        <dbReference type="ChEBI" id="CHEBI:78442"/>
        <dbReference type="ChEBI" id="CHEBI:78528"/>
        <dbReference type="ChEBI" id="CHEBI:456215"/>
        <dbReference type="EC" id="6.1.1.5"/>
    </reaction>
</comment>
<dbReference type="SUPFAM" id="SSF52374">
    <property type="entry name" value="Nucleotidylyl transferase"/>
    <property type="match status" value="1"/>
</dbReference>
<dbReference type="Gene3D" id="3.40.50.620">
    <property type="entry name" value="HUPs"/>
    <property type="match status" value="2"/>
</dbReference>
<dbReference type="CDD" id="cd00818">
    <property type="entry name" value="IleRS_core"/>
    <property type="match status" value="1"/>
</dbReference>
<protein>
    <recommendedName>
        <fullName evidence="11">Isoleucine--tRNA ligase, cytoplasmic</fullName>
        <ecNumber evidence="3">6.1.1.5</ecNumber>
    </recommendedName>
    <alternativeName>
        <fullName evidence="9">Isoleucyl-tRNA synthetase</fullName>
    </alternativeName>
    <alternativeName>
        <fullName evidence="12">Probable isoleucine--tRNA ligase, cytoplasmic</fullName>
    </alternativeName>
</protein>
<dbReference type="GO" id="GO:0002161">
    <property type="term" value="F:aminoacyl-tRNA deacylase activity"/>
    <property type="evidence" value="ECO:0007669"/>
    <property type="project" value="InterPro"/>
</dbReference>
<dbReference type="InterPro" id="IPR002300">
    <property type="entry name" value="aa-tRNA-synth_Ia"/>
</dbReference>
<evidence type="ECO:0000256" key="11">
    <source>
        <dbReference type="ARBA" id="ARBA00069879"/>
    </source>
</evidence>
<dbReference type="InterPro" id="IPR013155">
    <property type="entry name" value="M/V/L/I-tRNA-synth_anticd-bd"/>
</dbReference>
<feature type="domain" description="Aminoacyl-tRNA synthetase class Ia" evidence="14">
    <location>
        <begin position="68"/>
        <end position="688"/>
    </location>
</feature>
<evidence type="ECO:0000256" key="9">
    <source>
        <dbReference type="ARBA" id="ARBA00032665"/>
    </source>
</evidence>
<gene>
    <name evidence="16" type="ORF">AYI70_g1571</name>
</gene>
<name>A0A1R1YC14_9FUNG</name>
<evidence type="ECO:0000256" key="1">
    <source>
        <dbReference type="ARBA" id="ARBA00004496"/>
    </source>
</evidence>
<keyword evidence="7 13" id="KW-0648">Protein biosynthesis</keyword>
<organism evidence="16 17">
    <name type="scientific">Smittium culicis</name>
    <dbReference type="NCBI Taxonomy" id="133412"/>
    <lineage>
        <taxon>Eukaryota</taxon>
        <taxon>Fungi</taxon>
        <taxon>Fungi incertae sedis</taxon>
        <taxon>Zoopagomycota</taxon>
        <taxon>Kickxellomycotina</taxon>
        <taxon>Harpellomycetes</taxon>
        <taxon>Harpellales</taxon>
        <taxon>Legeriomycetaceae</taxon>
        <taxon>Smittium</taxon>
    </lineage>
</organism>
<accession>A0A1R1YC14</accession>
<keyword evidence="5 13" id="KW-0547">Nucleotide-binding</keyword>
<evidence type="ECO:0000259" key="14">
    <source>
        <dbReference type="Pfam" id="PF00133"/>
    </source>
</evidence>
<evidence type="ECO:0000256" key="12">
    <source>
        <dbReference type="ARBA" id="ARBA00072822"/>
    </source>
</evidence>
<dbReference type="FunFam" id="3.40.50.620:FF:000023">
    <property type="entry name" value="Isoleucyl-tRNA synthetase,cytoplasmic"/>
    <property type="match status" value="1"/>
</dbReference>
<dbReference type="InterPro" id="IPR033709">
    <property type="entry name" value="Anticodon_Ile_ABEc"/>
</dbReference>
<evidence type="ECO:0000256" key="3">
    <source>
        <dbReference type="ARBA" id="ARBA00013165"/>
    </source>
</evidence>
<evidence type="ECO:0000313" key="16">
    <source>
        <dbReference type="EMBL" id="OMJ24457.1"/>
    </source>
</evidence>
<comment type="caution">
    <text evidence="16">The sequence shown here is derived from an EMBL/GenBank/DDBJ whole genome shotgun (WGS) entry which is preliminary data.</text>
</comment>
<dbReference type="FunFam" id="1.10.730.10:FF:000004">
    <property type="entry name" value="Isoleucyl-tRNA synthetase, cytoplasmic"/>
    <property type="match status" value="1"/>
</dbReference>
<dbReference type="OrthoDB" id="1706657at2759"/>
<keyword evidence="8 13" id="KW-0030">Aminoacyl-tRNA synthetase</keyword>
<comment type="subcellular location">
    <subcellularLocation>
        <location evidence="1">Cytoplasm</location>
    </subcellularLocation>
</comment>
<dbReference type="InterPro" id="IPR001412">
    <property type="entry name" value="aa-tRNA-synth_I_CS"/>
</dbReference>
<evidence type="ECO:0000256" key="4">
    <source>
        <dbReference type="ARBA" id="ARBA00022598"/>
    </source>
</evidence>
<dbReference type="InterPro" id="IPR002301">
    <property type="entry name" value="Ile-tRNA-ligase"/>
</dbReference>
<dbReference type="SUPFAM" id="SSF50677">
    <property type="entry name" value="ValRS/IleRS/LeuRS editing domain"/>
    <property type="match status" value="1"/>
</dbReference>
<dbReference type="GO" id="GO:0000049">
    <property type="term" value="F:tRNA binding"/>
    <property type="evidence" value="ECO:0007669"/>
    <property type="project" value="InterPro"/>
</dbReference>
<sequence length="1132" mass="130223">MAESQGKLSLITISTPHNSYYSLLTHCPIQNKYTITIFMQYTAPTNSTVSFWHITTGQFSFPKAEEGVLDFWREIDAFRTSVELSKGKKHFTFYDGPPFATGLPHYGHLLAGTIKDIITRYAHNTGHYVERRFGWDCHGLPVEYEIDKSLGIRFKQDVLDMGIDKYNAACRSIVMRYASEWEKTVERLGRWIDFKNDYKTLNISFMESVWWVFKQLFDKGQVYRGVKVMPYTTGCKTPLSNFEASQSYKDVTDPAVVVGFKVIDQENTYLLAWTTTPWTLPSNLALCANPKIQYIKIFDEESSKHFILSENRLASIYKDPKKAKFKIISKHLGSELAGIKYIPLFDYFKEKYESRAYRVLIDMYVTDEDGTGIVHQAPGFGEDDYRVCLDNGVIDEISGVPCPVDEDGRYTPEVSDFVGVYVKDADKDIMKRLKLSGNLIKQGTLVHSYPICWRSDIPLIYKAIPSWFVKVRDIQQKLLDANAKTHWVPNNVKEKRFANWLGNARDWNISRSRFWGTPIPLWTNEDFTELVCVGSVAELEQLSGISPITDLHRESIDGIQIPSPSGNGMLKRIEEVFDCWFESGSMPFSQNHYPFENKDLFEEKYPADFISEGIDQTRGWFYSLLVLSVHLRGVAPWKNLICSGLVLAGDGKKMSKRLKNYPDPTEVLDKHGADALRLYLINSPVVRGEFLRFKEEGVREIVSRIFLPWFNASRFFLNQVELLKQEQGIDFATISHHVSKDNVMDKWIMASTQSLIQFVRTEMDEYRLYTVVPGLLRIVDHLTNWYVRFNRKRLKGDEGLDNTLASLSTLFTVLFDMCRILAPFTPFITEHIYLSLRPFIQQATFDSMGVKDSRSLHFIPFPEVQEEYNDPSIVRAVSRMQSVIELGRFVREKNTLSLKTPLNELVVIHKDPEYLEDIKLLSKYITDELNIRKLTLTSDDESYGIVYRAEADFKKLGIRLRADMPRVKKALPNVPNSEIKAALESGELNVDGIILKSEEINIVRAFDSLKISSDFSEAKYDSNSDKDVLVLLDTNLSHDLIQEGLAREVINRVQRLRKKAGLVALDPVNYYFKIVSDESDQILNVLQSKKEFLIKTLKQDIAHWDEKGTECFIEEVQEVNESKFLLGFTRSN</sequence>
<dbReference type="CDD" id="cd07961">
    <property type="entry name" value="Anticodon_Ia_Ile_ABEc"/>
    <property type="match status" value="1"/>
</dbReference>
<evidence type="ECO:0000256" key="6">
    <source>
        <dbReference type="ARBA" id="ARBA00022840"/>
    </source>
</evidence>